<evidence type="ECO:0000256" key="11">
    <source>
        <dbReference type="ARBA" id="ARBA00023316"/>
    </source>
</evidence>
<dbReference type="GO" id="GO:0006508">
    <property type="term" value="P:proteolysis"/>
    <property type="evidence" value="ECO:0007669"/>
    <property type="project" value="UniProtKB-KW"/>
</dbReference>
<dbReference type="InterPro" id="IPR037167">
    <property type="entry name" value="Peptidase_S11_C_sf"/>
</dbReference>
<dbReference type="PANTHER" id="PTHR21581">
    <property type="entry name" value="D-ALANYL-D-ALANINE CARBOXYPEPTIDASE"/>
    <property type="match status" value="1"/>
</dbReference>
<keyword evidence="10" id="KW-0573">Peptidoglycan synthesis</keyword>
<comment type="similarity">
    <text evidence="3 15">Belongs to the peptidase S11 family.</text>
</comment>
<evidence type="ECO:0000256" key="10">
    <source>
        <dbReference type="ARBA" id="ARBA00022984"/>
    </source>
</evidence>
<protein>
    <recommendedName>
        <fullName evidence="4">serine-type D-Ala-D-Ala carboxypeptidase</fullName>
        <ecNumber evidence="4">3.4.16.4</ecNumber>
    </recommendedName>
</protein>
<accession>A0A2Z2NNU4</accession>
<evidence type="ECO:0000256" key="2">
    <source>
        <dbReference type="ARBA" id="ARBA00004752"/>
    </source>
</evidence>
<evidence type="ECO:0000256" key="5">
    <source>
        <dbReference type="ARBA" id="ARBA00022645"/>
    </source>
</evidence>
<feature type="active site" evidence="13">
    <location>
        <position position="133"/>
    </location>
</feature>
<keyword evidence="7 16" id="KW-0732">Signal</keyword>
<proteinExistence type="inferred from homology"/>
<dbReference type="InterPro" id="IPR012338">
    <property type="entry name" value="Beta-lactam/transpept-like"/>
</dbReference>
<evidence type="ECO:0000256" key="12">
    <source>
        <dbReference type="ARBA" id="ARBA00034000"/>
    </source>
</evidence>
<evidence type="ECO:0000256" key="6">
    <source>
        <dbReference type="ARBA" id="ARBA00022670"/>
    </source>
</evidence>
<dbReference type="GO" id="GO:0008360">
    <property type="term" value="P:regulation of cell shape"/>
    <property type="evidence" value="ECO:0007669"/>
    <property type="project" value="UniProtKB-KW"/>
</dbReference>
<dbReference type="EMBL" id="CP018632">
    <property type="protein sequence ID" value="ASJ72205.1"/>
    <property type="molecule type" value="Genomic_DNA"/>
</dbReference>
<evidence type="ECO:0000313" key="19">
    <source>
        <dbReference type="Proteomes" id="UP000250079"/>
    </source>
</evidence>
<dbReference type="InterPro" id="IPR018044">
    <property type="entry name" value="Peptidase_S11"/>
</dbReference>
<dbReference type="EC" id="3.4.16.4" evidence="4"/>
<dbReference type="SUPFAM" id="SSF56601">
    <property type="entry name" value="beta-lactamase/transpeptidase-like"/>
    <property type="match status" value="1"/>
</dbReference>
<feature type="signal peptide" evidence="16">
    <location>
        <begin position="1"/>
        <end position="34"/>
    </location>
</feature>
<evidence type="ECO:0000256" key="15">
    <source>
        <dbReference type="RuleBase" id="RU004016"/>
    </source>
</evidence>
<dbReference type="Gene3D" id="2.60.410.10">
    <property type="entry name" value="D-Ala-D-Ala carboxypeptidase, C-terminal domain"/>
    <property type="match status" value="1"/>
</dbReference>
<evidence type="ECO:0000313" key="18">
    <source>
        <dbReference type="EMBL" id="ASJ72205.1"/>
    </source>
</evidence>
<dbReference type="OrthoDB" id="9795979at2"/>
<reference evidence="18 19" key="1">
    <citation type="submission" date="2016-12" db="EMBL/GenBank/DDBJ databases">
        <authorList>
            <person name="Song W.-J."/>
            <person name="Kurnit D.M."/>
        </authorList>
    </citation>
    <scope>NUCLEOTIDE SEQUENCE [LARGE SCALE GENOMIC DNA]</scope>
    <source>
        <strain evidence="18 19">IMCC3135</strain>
    </source>
</reference>
<evidence type="ECO:0000256" key="1">
    <source>
        <dbReference type="ARBA" id="ARBA00003217"/>
    </source>
</evidence>
<dbReference type="UniPathway" id="UPA00219"/>
<evidence type="ECO:0000256" key="14">
    <source>
        <dbReference type="PIRSR" id="PIRSR618044-2"/>
    </source>
</evidence>
<evidence type="ECO:0000256" key="3">
    <source>
        <dbReference type="ARBA" id="ARBA00007164"/>
    </source>
</evidence>
<dbReference type="Proteomes" id="UP000250079">
    <property type="component" value="Chromosome"/>
</dbReference>
<feature type="active site" description="Acyl-ester intermediate" evidence="13">
    <location>
        <position position="73"/>
    </location>
</feature>
<dbReference type="Pfam" id="PF07943">
    <property type="entry name" value="PBP5_C"/>
    <property type="match status" value="1"/>
</dbReference>
<keyword evidence="6" id="KW-0645">Protease</keyword>
<feature type="chain" id="PRO_5016387619" description="serine-type D-Ala-D-Ala carboxypeptidase" evidence="16">
    <location>
        <begin position="35"/>
        <end position="391"/>
    </location>
</feature>
<dbReference type="AlphaFoldDB" id="A0A2Z2NNU4"/>
<keyword evidence="5 18" id="KW-0121">Carboxypeptidase</keyword>
<keyword evidence="9" id="KW-0133">Cell shape</keyword>
<dbReference type="GO" id="GO:0009252">
    <property type="term" value="P:peptidoglycan biosynthetic process"/>
    <property type="evidence" value="ECO:0007669"/>
    <property type="project" value="UniProtKB-UniPathway"/>
</dbReference>
<comment type="function">
    <text evidence="1">Removes C-terminal D-alanyl residues from sugar-peptide cell wall precursors.</text>
</comment>
<dbReference type="InterPro" id="IPR015956">
    <property type="entry name" value="Peniciliin-bd_prot_C_sf"/>
</dbReference>
<dbReference type="KEGG" id="gai:IMCC3135_10555"/>
<feature type="domain" description="Peptidase S11 D-Ala-D-Ala carboxypeptidase A C-terminal" evidence="17">
    <location>
        <begin position="285"/>
        <end position="375"/>
    </location>
</feature>
<sequence>MKFPRVISTRLLLCLGFSVALLMVLLTTVNPAVAAAPLPAPPQLAAKSYLLFDYASGRVLASKEPDMRIEPASLTKLMTAYVVSEELKRGSVTLDEPVIVSAAAQAMPGSRMFIEAGTLVPLGDLLRGLIIQSGNDASVALAEHIAASEAGFVDMMNRTAEGLGMSATHFANASGLPDPEHYTTASDLALIASAIIREHPETYELYSEREFTYNEITQKNRNTLLWRDDSVDGMKTGHTEAAGYCLVASAVRDDMRLITVVLGTSSDKARVTESQRLLNYGYRFFKTRKVYSAGEQLTQARIWMGTQETIGLGVAEDLYLTLPRDAFDNLETRLEVTEYLRAPMRIGQDVGRSVLMVNEDIVSEVPLLALQKVEEGGIFLRMKHSIQRYFQ</sequence>
<evidence type="ECO:0000256" key="4">
    <source>
        <dbReference type="ARBA" id="ARBA00012448"/>
    </source>
</evidence>
<evidence type="ECO:0000256" key="8">
    <source>
        <dbReference type="ARBA" id="ARBA00022801"/>
    </source>
</evidence>
<dbReference type="GO" id="GO:0009002">
    <property type="term" value="F:serine-type D-Ala-D-Ala carboxypeptidase activity"/>
    <property type="evidence" value="ECO:0007669"/>
    <property type="project" value="UniProtKB-EC"/>
</dbReference>
<dbReference type="Pfam" id="PF00768">
    <property type="entry name" value="Peptidase_S11"/>
    <property type="match status" value="1"/>
</dbReference>
<evidence type="ECO:0000256" key="9">
    <source>
        <dbReference type="ARBA" id="ARBA00022960"/>
    </source>
</evidence>
<dbReference type="PANTHER" id="PTHR21581:SF6">
    <property type="entry name" value="TRAFFICKING PROTEIN PARTICLE COMPLEX SUBUNIT 12"/>
    <property type="match status" value="1"/>
</dbReference>
<dbReference type="SUPFAM" id="SSF69189">
    <property type="entry name" value="Penicillin-binding protein associated domain"/>
    <property type="match status" value="1"/>
</dbReference>
<dbReference type="PRINTS" id="PR00725">
    <property type="entry name" value="DADACBPTASE1"/>
</dbReference>
<keyword evidence="19" id="KW-1185">Reference proteome</keyword>
<evidence type="ECO:0000259" key="17">
    <source>
        <dbReference type="SMART" id="SM00936"/>
    </source>
</evidence>
<name>A0A2Z2NNU4_9GAMM</name>
<feature type="binding site" evidence="14">
    <location>
        <position position="235"/>
    </location>
    <ligand>
        <name>substrate</name>
    </ligand>
</feature>
<dbReference type="GO" id="GO:0071555">
    <property type="term" value="P:cell wall organization"/>
    <property type="evidence" value="ECO:0007669"/>
    <property type="project" value="UniProtKB-KW"/>
</dbReference>
<keyword evidence="11" id="KW-0961">Cell wall biogenesis/degradation</keyword>
<feature type="active site" description="Proton acceptor" evidence="13">
    <location>
        <position position="76"/>
    </location>
</feature>
<comment type="catalytic activity">
    <reaction evidence="12">
        <text>Preferential cleavage: (Ac)2-L-Lys-D-Ala-|-D-Ala. Also transpeptidation of peptidyl-alanyl moieties that are N-acyl substituents of D-alanine.</text>
        <dbReference type="EC" id="3.4.16.4"/>
    </reaction>
</comment>
<evidence type="ECO:0000256" key="7">
    <source>
        <dbReference type="ARBA" id="ARBA00022729"/>
    </source>
</evidence>
<evidence type="ECO:0000256" key="16">
    <source>
        <dbReference type="SAM" id="SignalP"/>
    </source>
</evidence>
<dbReference type="Gene3D" id="3.40.710.10">
    <property type="entry name" value="DD-peptidase/beta-lactamase superfamily"/>
    <property type="match status" value="1"/>
</dbReference>
<organism evidence="18 19">
    <name type="scientific">Granulosicoccus antarcticus IMCC3135</name>
    <dbReference type="NCBI Taxonomy" id="1192854"/>
    <lineage>
        <taxon>Bacteria</taxon>
        <taxon>Pseudomonadati</taxon>
        <taxon>Pseudomonadota</taxon>
        <taxon>Gammaproteobacteria</taxon>
        <taxon>Chromatiales</taxon>
        <taxon>Granulosicoccaceae</taxon>
        <taxon>Granulosicoccus</taxon>
    </lineage>
</organism>
<evidence type="ECO:0000256" key="13">
    <source>
        <dbReference type="PIRSR" id="PIRSR618044-1"/>
    </source>
</evidence>
<dbReference type="InterPro" id="IPR012907">
    <property type="entry name" value="Peptidase_S11_C"/>
</dbReference>
<gene>
    <name evidence="18" type="primary">dacC</name>
    <name evidence="18" type="ORF">IMCC3135_10555</name>
</gene>
<dbReference type="SMART" id="SM00936">
    <property type="entry name" value="PBP5_C"/>
    <property type="match status" value="1"/>
</dbReference>
<keyword evidence="8 18" id="KW-0378">Hydrolase</keyword>
<comment type="pathway">
    <text evidence="2">Cell wall biogenesis; peptidoglycan biosynthesis.</text>
</comment>
<dbReference type="InterPro" id="IPR001967">
    <property type="entry name" value="Peptidase_S11_N"/>
</dbReference>